<reference evidence="1 2" key="1">
    <citation type="submission" date="2024-01" db="EMBL/GenBank/DDBJ databases">
        <title>A telomere-to-telomere, gap-free genome of sweet tea (Lithocarpus litseifolius).</title>
        <authorList>
            <person name="Zhou J."/>
        </authorList>
    </citation>
    <scope>NUCLEOTIDE SEQUENCE [LARGE SCALE GENOMIC DNA]</scope>
    <source>
        <strain evidence="1">Zhou-2022a</strain>
        <tissue evidence="1">Leaf</tissue>
    </source>
</reference>
<accession>A0AAW2CDX2</accession>
<dbReference type="AlphaFoldDB" id="A0AAW2CDX2"/>
<evidence type="ECO:0000313" key="1">
    <source>
        <dbReference type="EMBL" id="KAK9996041.1"/>
    </source>
</evidence>
<name>A0AAW2CDX2_9ROSI</name>
<dbReference type="PANTHER" id="PTHR33103:SF19">
    <property type="entry name" value="OS09G0544700 PROTEIN"/>
    <property type="match status" value="1"/>
</dbReference>
<dbReference type="PANTHER" id="PTHR33103">
    <property type="entry name" value="OS01G0153900 PROTEIN"/>
    <property type="match status" value="1"/>
</dbReference>
<dbReference type="Pfam" id="PF05056">
    <property type="entry name" value="DUF674"/>
    <property type="match status" value="1"/>
</dbReference>
<sequence>MSKDYGLNCPMCKRSMYYSYKLIGPSSKPSSGKRGYVKGTITYMVSDNLVVEPLTSIIGILHNKFNVKDIGALDEKVVDLDMDVGLKLLKVSLQLKSIPTDVFLPMLKNEVKMEK</sequence>
<dbReference type="EMBL" id="JAZDWU010000007">
    <property type="protein sequence ID" value="KAK9996041.1"/>
    <property type="molecule type" value="Genomic_DNA"/>
</dbReference>
<dbReference type="InterPro" id="IPR007750">
    <property type="entry name" value="DUF674"/>
</dbReference>
<organism evidence="1 2">
    <name type="scientific">Lithocarpus litseifolius</name>
    <dbReference type="NCBI Taxonomy" id="425828"/>
    <lineage>
        <taxon>Eukaryota</taxon>
        <taxon>Viridiplantae</taxon>
        <taxon>Streptophyta</taxon>
        <taxon>Embryophyta</taxon>
        <taxon>Tracheophyta</taxon>
        <taxon>Spermatophyta</taxon>
        <taxon>Magnoliopsida</taxon>
        <taxon>eudicotyledons</taxon>
        <taxon>Gunneridae</taxon>
        <taxon>Pentapetalae</taxon>
        <taxon>rosids</taxon>
        <taxon>fabids</taxon>
        <taxon>Fagales</taxon>
        <taxon>Fagaceae</taxon>
        <taxon>Lithocarpus</taxon>
    </lineage>
</organism>
<dbReference type="Proteomes" id="UP001459277">
    <property type="component" value="Unassembled WGS sequence"/>
</dbReference>
<protein>
    <submittedName>
        <fullName evidence="1">Uncharacterized protein</fullName>
    </submittedName>
</protein>
<keyword evidence="2" id="KW-1185">Reference proteome</keyword>
<gene>
    <name evidence="1" type="ORF">SO802_020727</name>
</gene>
<proteinExistence type="predicted"/>
<evidence type="ECO:0000313" key="2">
    <source>
        <dbReference type="Proteomes" id="UP001459277"/>
    </source>
</evidence>
<comment type="caution">
    <text evidence="1">The sequence shown here is derived from an EMBL/GenBank/DDBJ whole genome shotgun (WGS) entry which is preliminary data.</text>
</comment>